<proteinExistence type="predicted"/>
<protein>
    <submittedName>
        <fullName evidence="2">Uncharacterized protein</fullName>
    </submittedName>
</protein>
<dbReference type="GO" id="GO:0005874">
    <property type="term" value="C:microtubule"/>
    <property type="evidence" value="ECO:0007669"/>
    <property type="project" value="TreeGrafter"/>
</dbReference>
<evidence type="ECO:0000313" key="2">
    <source>
        <dbReference type="EMBL" id="RXN00586.1"/>
    </source>
</evidence>
<organism evidence="2 3">
    <name type="scientific">Acipenser ruthenus</name>
    <name type="common">Sterlet sturgeon</name>
    <dbReference type="NCBI Taxonomy" id="7906"/>
    <lineage>
        <taxon>Eukaryota</taxon>
        <taxon>Metazoa</taxon>
        <taxon>Chordata</taxon>
        <taxon>Craniata</taxon>
        <taxon>Vertebrata</taxon>
        <taxon>Euteleostomi</taxon>
        <taxon>Actinopterygii</taxon>
        <taxon>Chondrostei</taxon>
        <taxon>Acipenseriformes</taxon>
        <taxon>Acipenseridae</taxon>
        <taxon>Acipenser</taxon>
    </lineage>
</organism>
<feature type="region of interest" description="Disordered" evidence="1">
    <location>
        <begin position="318"/>
        <end position="340"/>
    </location>
</feature>
<comment type="caution">
    <text evidence="2">The sequence shown here is derived from an EMBL/GenBank/DDBJ whole genome shotgun (WGS) entry which is preliminary data.</text>
</comment>
<dbReference type="PANTHER" id="PTHR14332:SF3">
    <property type="entry name" value="DISRUPTED IN SCHIZOPHRENIA 1 PROTEIN"/>
    <property type="match status" value="1"/>
</dbReference>
<sequence length="504" mass="56297">MPGIPSKENDNDSRDSVNDTFNSSFSFIQISLNSSHEVETVGNDSKHLPAVGLEEPTILQDETDCGFSKMDKTDNFFSKVLWTDAASMSWQYNLIDESQPITDADMKQRMQDSDTFSVDSEAVFSFSVDSSNAASTGSSVTSGYESSTSTDHTWDAVLKKYDDFLQDCLQNEPVILPTGASSRKKRLHRRPGYMRGEQPKCLESTVEENSKRPCQRPGMSNKIYTDIQKYGLETCRMLNLKESIDLDHHTVQYSNPKAAADSVVNVPEFIQQSLTSSSCRNCDTSDASWKGPWPRECQTNQQNSKLLEWKRRSVKVEPALQEMPGIPSKENDNDSRDSVNDTFNSSFSFIQISLNSSHEVETVGNDSKHLPAVGLEEPTILQDETDCGFSKMDKTDNFFSKVLWTDAASMSWQYNLIDESQPITDADMKQRMQDSDTFSVDTEAVFSFSVDSSNAASTGSSVTSGYESSTSTDHTWDAVLKKYDDFLQDCLQSNRSNIKASTES</sequence>
<dbReference type="Proteomes" id="UP000289886">
    <property type="component" value="Unassembled WGS sequence"/>
</dbReference>
<evidence type="ECO:0000313" key="3">
    <source>
        <dbReference type="Proteomes" id="UP000289886"/>
    </source>
</evidence>
<dbReference type="GO" id="GO:0005815">
    <property type="term" value="C:microtubule organizing center"/>
    <property type="evidence" value="ECO:0007669"/>
    <property type="project" value="TreeGrafter"/>
</dbReference>
<evidence type="ECO:0000256" key="1">
    <source>
        <dbReference type="SAM" id="MobiDB-lite"/>
    </source>
</evidence>
<name>A0A662YWQ7_ACIRT</name>
<reference evidence="2 3" key="1">
    <citation type="submission" date="2019-01" db="EMBL/GenBank/DDBJ databases">
        <title>Draft Genome and Complete Hox-Cluster Characterization of the Sterlet Sturgeon (Acipenser ruthenus).</title>
        <authorList>
            <person name="Wei Q."/>
        </authorList>
    </citation>
    <scope>NUCLEOTIDE SEQUENCE [LARGE SCALE GENOMIC DNA]</scope>
    <source>
        <strain evidence="2">WHYD16114868_AA</strain>
        <tissue evidence="2">Blood</tissue>
    </source>
</reference>
<dbReference type="GO" id="GO:0001764">
    <property type="term" value="P:neuron migration"/>
    <property type="evidence" value="ECO:0007669"/>
    <property type="project" value="TreeGrafter"/>
</dbReference>
<accession>A0A662YWQ7</accession>
<gene>
    <name evidence="2" type="ORF">EOD39_9198</name>
</gene>
<keyword evidence="3" id="KW-1185">Reference proteome</keyword>
<feature type="compositionally biased region" description="Basic and acidic residues" evidence="1">
    <location>
        <begin position="329"/>
        <end position="339"/>
    </location>
</feature>
<dbReference type="AlphaFoldDB" id="A0A662YWQ7"/>
<dbReference type="GO" id="GO:0045111">
    <property type="term" value="C:intermediate filament cytoskeleton"/>
    <property type="evidence" value="ECO:0007669"/>
    <property type="project" value="TreeGrafter"/>
</dbReference>
<dbReference type="PANTHER" id="PTHR14332">
    <property type="entry name" value="DISRUPTED IN SCHIZOPHRENIA 1 PROTEIN"/>
    <property type="match status" value="1"/>
</dbReference>
<dbReference type="GO" id="GO:0060271">
    <property type="term" value="P:cilium assembly"/>
    <property type="evidence" value="ECO:0007669"/>
    <property type="project" value="TreeGrafter"/>
</dbReference>
<dbReference type="EMBL" id="SCEB01000160">
    <property type="protein sequence ID" value="RXN00586.1"/>
    <property type="molecule type" value="Genomic_DNA"/>
</dbReference>
<dbReference type="InterPro" id="IPR026081">
    <property type="entry name" value="DISC1"/>
</dbReference>